<evidence type="ECO:0000256" key="4">
    <source>
        <dbReference type="ARBA" id="ARBA00023136"/>
    </source>
</evidence>
<keyword evidence="4 6" id="KW-0472">Membrane</keyword>
<evidence type="ECO:0000256" key="6">
    <source>
        <dbReference type="SAM" id="Phobius"/>
    </source>
</evidence>
<feature type="transmembrane region" description="Helical" evidence="6">
    <location>
        <begin position="37"/>
        <end position="56"/>
    </location>
</feature>
<dbReference type="RefSeq" id="WP_013561384.1">
    <property type="nucleotide sequence ID" value="NC_014960.1"/>
</dbReference>
<feature type="transmembrane region" description="Helical" evidence="6">
    <location>
        <begin position="175"/>
        <end position="195"/>
    </location>
</feature>
<reference evidence="8 9" key="1">
    <citation type="submission" date="2010-12" db="EMBL/GenBank/DDBJ databases">
        <title>Whole genome sequence of Anaerolinea thermophila UNI-1.</title>
        <authorList>
            <person name="Narita-Yamada S."/>
            <person name="Kishi E."/>
            <person name="Watanabe Y."/>
            <person name="Takasaki K."/>
            <person name="Ankai A."/>
            <person name="Oguchi A."/>
            <person name="Fukui S."/>
            <person name="Takahashi M."/>
            <person name="Yashiro I."/>
            <person name="Hosoyama A."/>
            <person name="Sekiguchi Y."/>
            <person name="Hanada S."/>
            <person name="Fujita N."/>
        </authorList>
    </citation>
    <scope>NUCLEOTIDE SEQUENCE [LARGE SCALE GENOMIC DNA]</scope>
    <source>
        <strain evidence="9">DSM 14523 / JCM 11388 / NBRC 100420 / UNI-1</strain>
    </source>
</reference>
<dbReference type="GO" id="GO:0004252">
    <property type="term" value="F:serine-type endopeptidase activity"/>
    <property type="evidence" value="ECO:0007669"/>
    <property type="project" value="InterPro"/>
</dbReference>
<dbReference type="PANTHER" id="PTHR43731">
    <property type="entry name" value="RHOMBOID PROTEASE"/>
    <property type="match status" value="1"/>
</dbReference>
<feature type="transmembrane region" description="Helical" evidence="6">
    <location>
        <begin position="88"/>
        <end position="108"/>
    </location>
</feature>
<dbReference type="FunCoup" id="E8N296">
    <property type="interactions" value="176"/>
</dbReference>
<dbReference type="eggNOG" id="COG0705">
    <property type="taxonomic scope" value="Bacteria"/>
</dbReference>
<dbReference type="InParanoid" id="E8N296"/>
<evidence type="ECO:0000256" key="2">
    <source>
        <dbReference type="ARBA" id="ARBA00022692"/>
    </source>
</evidence>
<evidence type="ECO:0000313" key="8">
    <source>
        <dbReference type="EMBL" id="BAJ65043.1"/>
    </source>
</evidence>
<evidence type="ECO:0000256" key="3">
    <source>
        <dbReference type="ARBA" id="ARBA00022989"/>
    </source>
</evidence>
<dbReference type="InterPro" id="IPR022764">
    <property type="entry name" value="Peptidase_S54_rhomboid_dom"/>
</dbReference>
<gene>
    <name evidence="8" type="ordered locus">ANT_30170</name>
</gene>
<name>E8N296_ANATU</name>
<feature type="transmembrane region" description="Helical" evidence="6">
    <location>
        <begin position="120"/>
        <end position="138"/>
    </location>
</feature>
<dbReference type="GO" id="GO:0016020">
    <property type="term" value="C:membrane"/>
    <property type="evidence" value="ECO:0007669"/>
    <property type="project" value="UniProtKB-SubCell"/>
</dbReference>
<evidence type="ECO:0000259" key="7">
    <source>
        <dbReference type="Pfam" id="PF01694"/>
    </source>
</evidence>
<dbReference type="InterPro" id="IPR035952">
    <property type="entry name" value="Rhomboid-like_sf"/>
</dbReference>
<dbReference type="Pfam" id="PF01694">
    <property type="entry name" value="Rhomboid"/>
    <property type="match status" value="1"/>
</dbReference>
<dbReference type="HOGENOM" id="CLU_055068_2_1_0"/>
<keyword evidence="9" id="KW-1185">Reference proteome</keyword>
<dbReference type="Gene3D" id="1.20.1540.10">
    <property type="entry name" value="Rhomboid-like"/>
    <property type="match status" value="1"/>
</dbReference>
<dbReference type="OrthoDB" id="9813074at2"/>
<keyword evidence="2 6" id="KW-0812">Transmembrane</keyword>
<sequence>MSLPSGSPASQPSETQPPAELGRVEPAQVRVPLTKPLVTYILLGVTVGVYLLQMLSRPLFGYDLLLAMGAKSNTLIQQGEFWRLITPMFLHVSLPHIAFNMYALYAFGVSLERHYGRRRFLLLYFIGGLGGVVLSYLLSPENSAGASTALFGVVAAEAVFLYYNRRWFGKEAVSALWNTVFIIGINLVLGLSPGIDNWGHLGGLIAGGVFAALAGPLLALRGEYPNLSLEDTRSLNRAFVVAVAEAGVLLFLVLMTFF</sequence>
<proteinExistence type="predicted"/>
<feature type="transmembrane region" description="Helical" evidence="6">
    <location>
        <begin position="144"/>
        <end position="163"/>
    </location>
</feature>
<evidence type="ECO:0000256" key="5">
    <source>
        <dbReference type="SAM" id="MobiDB-lite"/>
    </source>
</evidence>
<keyword evidence="3 6" id="KW-1133">Transmembrane helix</keyword>
<dbReference type="SUPFAM" id="SSF144091">
    <property type="entry name" value="Rhomboid-like"/>
    <property type="match status" value="1"/>
</dbReference>
<dbReference type="EMBL" id="AP012029">
    <property type="protein sequence ID" value="BAJ65043.1"/>
    <property type="molecule type" value="Genomic_DNA"/>
</dbReference>
<accession>E8N296</accession>
<dbReference type="AlphaFoldDB" id="E8N296"/>
<protein>
    <submittedName>
        <fullName evidence="8">Rhomboid family protein</fullName>
    </submittedName>
</protein>
<evidence type="ECO:0000256" key="1">
    <source>
        <dbReference type="ARBA" id="ARBA00004141"/>
    </source>
</evidence>
<dbReference type="KEGG" id="atm:ANT_30170"/>
<dbReference type="Proteomes" id="UP000008922">
    <property type="component" value="Chromosome"/>
</dbReference>
<feature type="region of interest" description="Disordered" evidence="5">
    <location>
        <begin position="1"/>
        <end position="21"/>
    </location>
</feature>
<dbReference type="InterPro" id="IPR050925">
    <property type="entry name" value="Rhomboid_protease_S54"/>
</dbReference>
<feature type="compositionally biased region" description="Polar residues" evidence="5">
    <location>
        <begin position="1"/>
        <end position="16"/>
    </location>
</feature>
<feature type="transmembrane region" description="Helical" evidence="6">
    <location>
        <begin position="239"/>
        <end position="257"/>
    </location>
</feature>
<dbReference type="STRING" id="926569.ANT_30170"/>
<feature type="transmembrane region" description="Helical" evidence="6">
    <location>
        <begin position="201"/>
        <end position="219"/>
    </location>
</feature>
<evidence type="ECO:0000313" key="9">
    <source>
        <dbReference type="Proteomes" id="UP000008922"/>
    </source>
</evidence>
<organism evidence="8 9">
    <name type="scientific">Anaerolinea thermophila (strain DSM 14523 / JCM 11388 / NBRC 100420 / UNI-1)</name>
    <dbReference type="NCBI Taxonomy" id="926569"/>
    <lineage>
        <taxon>Bacteria</taxon>
        <taxon>Bacillati</taxon>
        <taxon>Chloroflexota</taxon>
        <taxon>Anaerolineae</taxon>
        <taxon>Anaerolineales</taxon>
        <taxon>Anaerolineaceae</taxon>
        <taxon>Anaerolinea</taxon>
    </lineage>
</organism>
<dbReference type="PANTHER" id="PTHR43731:SF26">
    <property type="entry name" value="RHOMBOID-LIKE PROTEIN 10, CHLOROPLASTIC"/>
    <property type="match status" value="1"/>
</dbReference>
<comment type="subcellular location">
    <subcellularLocation>
        <location evidence="1">Membrane</location>
        <topology evidence="1">Multi-pass membrane protein</topology>
    </subcellularLocation>
</comment>
<feature type="domain" description="Peptidase S54 rhomboid" evidence="7">
    <location>
        <begin position="79"/>
        <end position="213"/>
    </location>
</feature>